<accession>A0A1M6F246</accession>
<evidence type="ECO:0000313" key="3">
    <source>
        <dbReference type="EMBL" id="SHI91735.1"/>
    </source>
</evidence>
<feature type="domain" description="Response regulatory" evidence="2">
    <location>
        <begin position="3"/>
        <end position="120"/>
    </location>
</feature>
<dbReference type="SMART" id="SM00448">
    <property type="entry name" value="REC"/>
    <property type="match status" value="1"/>
</dbReference>
<keyword evidence="1" id="KW-0597">Phosphoprotein</keyword>
<sequence>MNKIALLDDNPEQLQSNCNYLKSVDSTMVVTACTSAKIFMEEVKKTMPEVLVLDLNLGDSYMTGMEVAYELKLPVLFASSNVPQYIKEIETLKREFGLCVEHITKPFTSDEFIKTMSRFFKEIQFFGAIDYVHLHLGKKGRTKIATNSIVYLSSDKENGSESNNKMIHFTHQKPEKLIDFSFTRMEEIGLQKSQFVTIHKSYRVNKHHIKSFDKKRETLAVEIFDGVQNLPVVRHLPVSENYISALKKILK</sequence>
<dbReference type="Gene3D" id="2.40.50.1020">
    <property type="entry name" value="LytTr DNA-binding domain"/>
    <property type="match status" value="1"/>
</dbReference>
<evidence type="ECO:0000259" key="2">
    <source>
        <dbReference type="PROSITE" id="PS50110"/>
    </source>
</evidence>
<name>A0A1M6F246_9FLAO</name>
<dbReference type="STRING" id="415425.SAMN05444363_2093"/>
<reference evidence="4" key="1">
    <citation type="submission" date="2016-11" db="EMBL/GenBank/DDBJ databases">
        <authorList>
            <person name="Varghese N."/>
            <person name="Submissions S."/>
        </authorList>
    </citation>
    <scope>NUCLEOTIDE SEQUENCE [LARGE SCALE GENOMIC DNA]</scope>
    <source>
        <strain evidence="4">DSM 18829</strain>
    </source>
</reference>
<keyword evidence="4" id="KW-1185">Reference proteome</keyword>
<dbReference type="SMART" id="SM00850">
    <property type="entry name" value="LytTR"/>
    <property type="match status" value="1"/>
</dbReference>
<dbReference type="InterPro" id="IPR011006">
    <property type="entry name" value="CheY-like_superfamily"/>
</dbReference>
<organism evidence="3 4">
    <name type="scientific">Flavobacterium terrae</name>
    <dbReference type="NCBI Taxonomy" id="415425"/>
    <lineage>
        <taxon>Bacteria</taxon>
        <taxon>Pseudomonadati</taxon>
        <taxon>Bacteroidota</taxon>
        <taxon>Flavobacteriia</taxon>
        <taxon>Flavobacteriales</taxon>
        <taxon>Flavobacteriaceae</taxon>
        <taxon>Flavobacterium</taxon>
    </lineage>
</organism>
<dbReference type="Gene3D" id="3.40.50.2300">
    <property type="match status" value="1"/>
</dbReference>
<dbReference type="OrthoDB" id="1238320at2"/>
<dbReference type="AlphaFoldDB" id="A0A1M6F246"/>
<dbReference type="Proteomes" id="UP000184488">
    <property type="component" value="Unassembled WGS sequence"/>
</dbReference>
<dbReference type="Pfam" id="PF04397">
    <property type="entry name" value="LytTR"/>
    <property type="match status" value="1"/>
</dbReference>
<dbReference type="EMBL" id="FQZI01000003">
    <property type="protein sequence ID" value="SHI91735.1"/>
    <property type="molecule type" value="Genomic_DNA"/>
</dbReference>
<dbReference type="GO" id="GO:0000160">
    <property type="term" value="P:phosphorelay signal transduction system"/>
    <property type="evidence" value="ECO:0007669"/>
    <property type="project" value="InterPro"/>
</dbReference>
<dbReference type="InterPro" id="IPR007492">
    <property type="entry name" value="LytTR_DNA-bd_dom"/>
</dbReference>
<proteinExistence type="predicted"/>
<dbReference type="RefSeq" id="WP_073311101.1">
    <property type="nucleotide sequence ID" value="NZ_FQZI01000003.1"/>
</dbReference>
<dbReference type="InterPro" id="IPR001789">
    <property type="entry name" value="Sig_transdc_resp-reg_receiver"/>
</dbReference>
<evidence type="ECO:0000256" key="1">
    <source>
        <dbReference type="PROSITE-ProRule" id="PRU00169"/>
    </source>
</evidence>
<evidence type="ECO:0000313" key="4">
    <source>
        <dbReference type="Proteomes" id="UP000184488"/>
    </source>
</evidence>
<dbReference type="Pfam" id="PF00072">
    <property type="entry name" value="Response_reg"/>
    <property type="match status" value="1"/>
</dbReference>
<dbReference type="SUPFAM" id="SSF52172">
    <property type="entry name" value="CheY-like"/>
    <property type="match status" value="1"/>
</dbReference>
<dbReference type="PROSITE" id="PS50110">
    <property type="entry name" value="RESPONSE_REGULATORY"/>
    <property type="match status" value="1"/>
</dbReference>
<feature type="modified residue" description="4-aspartylphosphate" evidence="1">
    <location>
        <position position="54"/>
    </location>
</feature>
<gene>
    <name evidence="3" type="ORF">SAMN05444363_2093</name>
</gene>
<protein>
    <submittedName>
        <fullName evidence="3">Two component transcriptional regulator, LytTR family</fullName>
    </submittedName>
</protein>
<dbReference type="GO" id="GO:0003677">
    <property type="term" value="F:DNA binding"/>
    <property type="evidence" value="ECO:0007669"/>
    <property type="project" value="InterPro"/>
</dbReference>